<gene>
    <name evidence="2" type="ORF">PCANC_24187</name>
    <name evidence="3" type="ORF">PCASD_01435</name>
</gene>
<dbReference type="EMBL" id="PGCJ01001101">
    <property type="protein sequence ID" value="PLW09516.1"/>
    <property type="molecule type" value="Genomic_DNA"/>
</dbReference>
<evidence type="ECO:0000256" key="1">
    <source>
        <dbReference type="SAM" id="MobiDB-lite"/>
    </source>
</evidence>
<reference evidence="4 5" key="1">
    <citation type="submission" date="2017-11" db="EMBL/GenBank/DDBJ databases">
        <title>De novo assembly and phasing of dikaryotic genomes from two isolates of Puccinia coronata f. sp. avenae, the causal agent of oat crown rust.</title>
        <authorList>
            <person name="Miller M.E."/>
            <person name="Zhang Y."/>
            <person name="Omidvar V."/>
            <person name="Sperschneider J."/>
            <person name="Schwessinger B."/>
            <person name="Raley C."/>
            <person name="Palmer J.M."/>
            <person name="Garnica D."/>
            <person name="Upadhyaya N."/>
            <person name="Rathjen J."/>
            <person name="Taylor J.M."/>
            <person name="Park R.F."/>
            <person name="Dodds P.N."/>
            <person name="Hirsch C.D."/>
            <person name="Kianian S.F."/>
            <person name="Figueroa M."/>
        </authorList>
    </citation>
    <scope>NUCLEOTIDE SEQUENCE [LARGE SCALE GENOMIC DNA]</scope>
    <source>
        <strain evidence="2">12NC29</strain>
        <strain evidence="3">12SD80</strain>
    </source>
</reference>
<feature type="region of interest" description="Disordered" evidence="1">
    <location>
        <begin position="116"/>
        <end position="139"/>
    </location>
</feature>
<dbReference type="STRING" id="200324.A0A2N5S8G1"/>
<organism evidence="2 4">
    <name type="scientific">Puccinia coronata f. sp. avenae</name>
    <dbReference type="NCBI Taxonomy" id="200324"/>
    <lineage>
        <taxon>Eukaryota</taxon>
        <taxon>Fungi</taxon>
        <taxon>Dikarya</taxon>
        <taxon>Basidiomycota</taxon>
        <taxon>Pucciniomycotina</taxon>
        <taxon>Pucciniomycetes</taxon>
        <taxon>Pucciniales</taxon>
        <taxon>Pucciniaceae</taxon>
        <taxon>Puccinia</taxon>
    </lineage>
</organism>
<evidence type="ECO:0000313" key="3">
    <source>
        <dbReference type="EMBL" id="PLW50523.1"/>
    </source>
</evidence>
<comment type="caution">
    <text evidence="2">The sequence shown here is derived from an EMBL/GenBank/DDBJ whole genome shotgun (WGS) entry which is preliminary data.</text>
</comment>
<dbReference type="Proteomes" id="UP000235392">
    <property type="component" value="Unassembled WGS sequence"/>
</dbReference>
<sequence length="139" mass="16077">MKLTLEIRNPHQLLKIYSNAPGATILNLEILSPDTCVIFLGHYYPGTALDNIQSLTPQQKPNSTHCWTRQLISIDNQELNERLFMEDEEFKQKFSNTHYIDNKGLDEKLKRFGSNPKKGHIDLKTKGLPQELQNHQFTT</sequence>
<evidence type="ECO:0000313" key="4">
    <source>
        <dbReference type="Proteomes" id="UP000235388"/>
    </source>
</evidence>
<dbReference type="EMBL" id="PGCI01000010">
    <property type="protein sequence ID" value="PLW50523.1"/>
    <property type="molecule type" value="Genomic_DNA"/>
</dbReference>
<evidence type="ECO:0000313" key="2">
    <source>
        <dbReference type="EMBL" id="PLW09516.1"/>
    </source>
</evidence>
<protein>
    <submittedName>
        <fullName evidence="2">Uncharacterized protein</fullName>
    </submittedName>
</protein>
<dbReference type="AlphaFoldDB" id="A0A2N5S8G1"/>
<name>A0A2N5S8G1_9BASI</name>
<proteinExistence type="predicted"/>
<dbReference type="OrthoDB" id="3344688at2759"/>
<accession>A0A2N5S8G1</accession>
<dbReference type="Proteomes" id="UP000235388">
    <property type="component" value="Unassembled WGS sequence"/>
</dbReference>
<keyword evidence="4" id="KW-1185">Reference proteome</keyword>
<evidence type="ECO:0000313" key="5">
    <source>
        <dbReference type="Proteomes" id="UP000235392"/>
    </source>
</evidence>